<dbReference type="AlphaFoldDB" id="A0A6G0YP11"/>
<keyword evidence="2" id="KW-1185">Reference proteome</keyword>
<evidence type="ECO:0000313" key="2">
    <source>
        <dbReference type="Proteomes" id="UP000478052"/>
    </source>
</evidence>
<comment type="caution">
    <text evidence="1">The sequence shown here is derived from an EMBL/GenBank/DDBJ whole genome shotgun (WGS) entry which is preliminary data.</text>
</comment>
<gene>
    <name evidence="1" type="ORF">FWK35_00030947</name>
</gene>
<dbReference type="OrthoDB" id="6571716at2759"/>
<accession>A0A6G0YP11</accession>
<dbReference type="Proteomes" id="UP000478052">
    <property type="component" value="Unassembled WGS sequence"/>
</dbReference>
<organism evidence="1 2">
    <name type="scientific">Aphis craccivora</name>
    <name type="common">Cowpea aphid</name>
    <dbReference type="NCBI Taxonomy" id="307492"/>
    <lineage>
        <taxon>Eukaryota</taxon>
        <taxon>Metazoa</taxon>
        <taxon>Ecdysozoa</taxon>
        <taxon>Arthropoda</taxon>
        <taxon>Hexapoda</taxon>
        <taxon>Insecta</taxon>
        <taxon>Pterygota</taxon>
        <taxon>Neoptera</taxon>
        <taxon>Paraneoptera</taxon>
        <taxon>Hemiptera</taxon>
        <taxon>Sternorrhyncha</taxon>
        <taxon>Aphidomorpha</taxon>
        <taxon>Aphidoidea</taxon>
        <taxon>Aphididae</taxon>
        <taxon>Aphidini</taxon>
        <taxon>Aphis</taxon>
        <taxon>Aphis</taxon>
    </lineage>
</organism>
<dbReference type="EMBL" id="VUJU01003014">
    <property type="protein sequence ID" value="KAF0759372.1"/>
    <property type="molecule type" value="Genomic_DNA"/>
</dbReference>
<evidence type="ECO:0000313" key="1">
    <source>
        <dbReference type="EMBL" id="KAF0759372.1"/>
    </source>
</evidence>
<name>A0A6G0YP11_APHCR</name>
<reference evidence="1 2" key="1">
    <citation type="submission" date="2019-08" db="EMBL/GenBank/DDBJ databases">
        <title>Whole genome of Aphis craccivora.</title>
        <authorList>
            <person name="Voronova N.V."/>
            <person name="Shulinski R.S."/>
            <person name="Bandarenka Y.V."/>
            <person name="Zhorov D.G."/>
            <person name="Warner D."/>
        </authorList>
    </citation>
    <scope>NUCLEOTIDE SEQUENCE [LARGE SCALE GENOMIC DNA]</scope>
    <source>
        <strain evidence="1">180601</strain>
        <tissue evidence="1">Whole Body</tissue>
    </source>
</reference>
<proteinExistence type="predicted"/>
<protein>
    <submittedName>
        <fullName evidence="1">Uncharacterized protein</fullName>
    </submittedName>
</protein>
<sequence length="74" mass="8155">MATADKFGTVMKGLRKRESVYVPQFPKNLEVLKIIIKNAVNAVTPDMISNFSSMAPASIHLCPIHSHYGAKLIN</sequence>